<organism evidence="5 6">
    <name type="scientific">Bordetella genomosp. 4</name>
    <dbReference type="NCBI Taxonomy" id="463044"/>
    <lineage>
        <taxon>Bacteria</taxon>
        <taxon>Pseudomonadati</taxon>
        <taxon>Pseudomonadota</taxon>
        <taxon>Betaproteobacteria</taxon>
        <taxon>Burkholderiales</taxon>
        <taxon>Alcaligenaceae</taxon>
        <taxon>Bordetella</taxon>
    </lineage>
</organism>
<dbReference type="EMBL" id="NEVQ01000022">
    <property type="protein sequence ID" value="OZI50622.1"/>
    <property type="molecule type" value="Genomic_DNA"/>
</dbReference>
<keyword evidence="1" id="KW-1003">Cell membrane</keyword>
<keyword evidence="1" id="KW-0472">Membrane</keyword>
<comment type="caution">
    <text evidence="5">The sequence shown here is derived from an EMBL/GenBank/DDBJ whole genome shotgun (WGS) entry which is preliminary data.</text>
</comment>
<dbReference type="Proteomes" id="UP000216885">
    <property type="component" value="Unassembled WGS sequence"/>
</dbReference>
<dbReference type="InterPro" id="IPR003439">
    <property type="entry name" value="ABC_transporter-like_ATP-bd"/>
</dbReference>
<dbReference type="SMART" id="SM00382">
    <property type="entry name" value="AAA"/>
    <property type="match status" value="1"/>
</dbReference>
<keyword evidence="2" id="KW-0547">Nucleotide-binding</keyword>
<dbReference type="GO" id="GO:0005524">
    <property type="term" value="F:ATP binding"/>
    <property type="evidence" value="ECO:0007669"/>
    <property type="project" value="UniProtKB-KW"/>
</dbReference>
<dbReference type="AlphaFoldDB" id="A0A261TN43"/>
<evidence type="ECO:0000313" key="6">
    <source>
        <dbReference type="Proteomes" id="UP000216885"/>
    </source>
</evidence>
<dbReference type="PANTHER" id="PTHR43119:SF1">
    <property type="entry name" value="ABC TRANSPORTER DOMAIN-CONTAINING PROTEIN"/>
    <property type="match status" value="1"/>
</dbReference>
<dbReference type="CDD" id="cd00267">
    <property type="entry name" value="ABC_ATPase"/>
    <property type="match status" value="1"/>
</dbReference>
<evidence type="ECO:0000256" key="1">
    <source>
        <dbReference type="ARBA" id="ARBA00022475"/>
    </source>
</evidence>
<evidence type="ECO:0000313" key="5">
    <source>
        <dbReference type="EMBL" id="OZI50622.1"/>
    </source>
</evidence>
<evidence type="ECO:0000256" key="3">
    <source>
        <dbReference type="ARBA" id="ARBA00022840"/>
    </source>
</evidence>
<keyword evidence="6" id="KW-1185">Reference proteome</keyword>
<dbReference type="Gene3D" id="3.40.50.300">
    <property type="entry name" value="P-loop containing nucleotide triphosphate hydrolases"/>
    <property type="match status" value="1"/>
</dbReference>
<name>A0A261TN43_9BORD</name>
<keyword evidence="3 5" id="KW-0067">ATP-binding</keyword>
<reference evidence="5 6" key="1">
    <citation type="submission" date="2017-05" db="EMBL/GenBank/DDBJ databases">
        <title>Complete and WGS of Bordetella genogroups.</title>
        <authorList>
            <person name="Spilker T."/>
            <person name="LiPuma J."/>
        </authorList>
    </citation>
    <scope>NUCLEOTIDE SEQUENCE [LARGE SCALE GENOMIC DNA]</scope>
    <source>
        <strain evidence="5 6">AU9919</strain>
    </source>
</reference>
<dbReference type="Pfam" id="PF00005">
    <property type="entry name" value="ABC_tran"/>
    <property type="match status" value="1"/>
</dbReference>
<gene>
    <name evidence="5" type="ORF">CAL20_22535</name>
</gene>
<accession>A0A261TN43</accession>
<dbReference type="InterPro" id="IPR003593">
    <property type="entry name" value="AAA+_ATPase"/>
</dbReference>
<sequence length="222" mass="24209">MSQSVDKPTFAVSGRNPASDVGTAVPALRLRALHSSRLAPVTLNVAAGECIAIVGPSGSGKSLLLRQIADLDPGQGTAEVDGRDRTRMRGFEWRRQVVYCQAEAGWWDDAVAAHFADLDGARVIAQRLGLSAAKFDAQVLELSTGERQRLGLVRALLLKPRVLLLDEPTAALDEQATALVEQEWQRCMQQGTAIVLVTHNQEQAHRMGHRQFRMEAGKLEPL</sequence>
<protein>
    <submittedName>
        <fullName evidence="5">ATP-binding protein</fullName>
    </submittedName>
</protein>
<evidence type="ECO:0000256" key="2">
    <source>
        <dbReference type="ARBA" id="ARBA00022741"/>
    </source>
</evidence>
<dbReference type="GO" id="GO:0016887">
    <property type="term" value="F:ATP hydrolysis activity"/>
    <property type="evidence" value="ECO:0007669"/>
    <property type="project" value="InterPro"/>
</dbReference>
<dbReference type="SUPFAM" id="SSF52540">
    <property type="entry name" value="P-loop containing nucleoside triphosphate hydrolases"/>
    <property type="match status" value="1"/>
</dbReference>
<evidence type="ECO:0000259" key="4">
    <source>
        <dbReference type="PROSITE" id="PS50893"/>
    </source>
</evidence>
<dbReference type="RefSeq" id="WP_094839059.1">
    <property type="nucleotide sequence ID" value="NZ_NEVQ01000022.1"/>
</dbReference>
<dbReference type="InterPro" id="IPR027417">
    <property type="entry name" value="P-loop_NTPase"/>
</dbReference>
<proteinExistence type="predicted"/>
<dbReference type="PANTHER" id="PTHR43119">
    <property type="entry name" value="ABC TRANSPORT PROTEIN ATP-BINDING COMPONENT-RELATED"/>
    <property type="match status" value="1"/>
</dbReference>
<feature type="domain" description="ABC transporter" evidence="4">
    <location>
        <begin position="23"/>
        <end position="222"/>
    </location>
</feature>
<dbReference type="PROSITE" id="PS50893">
    <property type="entry name" value="ABC_TRANSPORTER_2"/>
    <property type="match status" value="1"/>
</dbReference>